<protein>
    <recommendedName>
        <fullName evidence="2">histidine kinase</fullName>
        <ecNumber evidence="2">2.7.13.3</ecNumber>
    </recommendedName>
</protein>
<dbReference type="InterPro" id="IPR003594">
    <property type="entry name" value="HATPase_dom"/>
</dbReference>
<evidence type="ECO:0000256" key="1">
    <source>
        <dbReference type="ARBA" id="ARBA00000085"/>
    </source>
</evidence>
<dbReference type="CDD" id="cd00082">
    <property type="entry name" value="HisKA"/>
    <property type="match status" value="1"/>
</dbReference>
<evidence type="ECO:0000256" key="3">
    <source>
        <dbReference type="ARBA" id="ARBA00022553"/>
    </source>
</evidence>
<dbReference type="Pfam" id="PF00512">
    <property type="entry name" value="HisKA"/>
    <property type="match status" value="1"/>
</dbReference>
<dbReference type="Gene3D" id="3.30.565.10">
    <property type="entry name" value="Histidine kinase-like ATPase, C-terminal domain"/>
    <property type="match status" value="1"/>
</dbReference>
<dbReference type="SMART" id="SM00091">
    <property type="entry name" value="PAS"/>
    <property type="match status" value="3"/>
</dbReference>
<evidence type="ECO:0000256" key="6">
    <source>
        <dbReference type="ARBA" id="ARBA00023012"/>
    </source>
</evidence>
<feature type="domain" description="PAC" evidence="9">
    <location>
        <begin position="233"/>
        <end position="285"/>
    </location>
</feature>
<evidence type="ECO:0000256" key="2">
    <source>
        <dbReference type="ARBA" id="ARBA00012438"/>
    </source>
</evidence>
<dbReference type="SUPFAM" id="SSF47384">
    <property type="entry name" value="Homodimeric domain of signal transducing histidine kinase"/>
    <property type="match status" value="1"/>
</dbReference>
<evidence type="ECO:0000313" key="10">
    <source>
        <dbReference type="EMBL" id="RYU77197.1"/>
    </source>
</evidence>
<evidence type="ECO:0000259" key="8">
    <source>
        <dbReference type="PROSITE" id="PS50109"/>
    </source>
</evidence>
<dbReference type="Pfam" id="PF02518">
    <property type="entry name" value="HATPase_c"/>
    <property type="match status" value="1"/>
</dbReference>
<keyword evidence="3" id="KW-0597">Phosphoprotein</keyword>
<dbReference type="PROSITE" id="PS50109">
    <property type="entry name" value="HIS_KIN"/>
    <property type="match status" value="1"/>
</dbReference>
<dbReference type="InterPro" id="IPR000014">
    <property type="entry name" value="PAS"/>
</dbReference>
<dbReference type="InterPro" id="IPR036097">
    <property type="entry name" value="HisK_dim/P_sf"/>
</dbReference>
<dbReference type="InterPro" id="IPR050736">
    <property type="entry name" value="Sensor_HK_Regulatory"/>
</dbReference>
<evidence type="ECO:0000256" key="5">
    <source>
        <dbReference type="ARBA" id="ARBA00022777"/>
    </source>
</evidence>
<keyword evidence="6" id="KW-0902">Two-component regulatory system</keyword>
<feature type="coiled-coil region" evidence="7">
    <location>
        <begin position="414"/>
        <end position="445"/>
    </location>
</feature>
<sequence>MGPVADLPAPDSASHLTDQNRQLRQILLQSPAMIATLSGPEHRYTFTNAGYDQLNGHRARLGATVAECFPEAVGQGFIDVLDTVYRTGETWTNPEAFIALTDPATGVRQELYLSITHQALRDSQGLVTGILAFLINVTAQVQERRRADELQREVQAADARLRRLSEALPIITFTVSAEGKLSYVSPQWYAYTGQPAGGPWSEVDAAWRSQLHPDDLAPVGQELLASLAEARPMRMDLRLRGAEGHYRWFQTEIVSAWDAEGRLLLHHGYLLDVHELRETQQQLQLRDQQLSQILSQLPAGIATLVGPEHRFSYATPGYNTLAGGRVKLGYTVAELMPEVVEQGVVAWLDQVYQTGQTYQAHETLVRLLNPTTGQLDSHFLTFTYQPLHNAQQRIIGILVFVLDVTESARDRQRLDALQAQAVAAAEQLAQQAQDRERELHQMKANFVTLASHEFRTPLNTILTSTSLLEHYFSTLDAPNHHKHVQRIQASVRDLTSILNGFLHLHTLTAAPTPAGRTEINLPAFLEEVLEELSPALLPGQHIRCEASATPDPVMLDGNMLKHILVNLLSNASKYSPENADIWLLAEVSPAALRLTVRDAGIGIPPEDQEYVFNDFFRAGNAAHIQGTGLGLYMVRRYVELMHGQLEFSSELEQGSTFVVRLPLHDASL</sequence>
<dbReference type="CDD" id="cd00130">
    <property type="entry name" value="PAS"/>
    <property type="match status" value="1"/>
</dbReference>
<dbReference type="CDD" id="cd00075">
    <property type="entry name" value="HATPase"/>
    <property type="match status" value="1"/>
</dbReference>
<comment type="catalytic activity">
    <reaction evidence="1">
        <text>ATP + protein L-histidine = ADP + protein N-phospho-L-histidine.</text>
        <dbReference type="EC" id="2.7.13.3"/>
    </reaction>
</comment>
<dbReference type="PANTHER" id="PTHR43711:SF26">
    <property type="entry name" value="SENSOR HISTIDINE KINASE RCSC"/>
    <property type="match status" value="1"/>
</dbReference>
<dbReference type="Proteomes" id="UP000294155">
    <property type="component" value="Unassembled WGS sequence"/>
</dbReference>
<keyword evidence="11" id="KW-1185">Reference proteome</keyword>
<dbReference type="PRINTS" id="PR00344">
    <property type="entry name" value="BCTRLSENSOR"/>
</dbReference>
<dbReference type="SUPFAM" id="SSF55785">
    <property type="entry name" value="PYP-like sensor domain (PAS domain)"/>
    <property type="match status" value="3"/>
</dbReference>
<keyword evidence="5" id="KW-0418">Kinase</keyword>
<reference evidence="10 11" key="1">
    <citation type="submission" date="2019-02" db="EMBL/GenBank/DDBJ databases">
        <title>Bacterial novel species isolated from soil.</title>
        <authorList>
            <person name="Jung H.-Y."/>
        </authorList>
    </citation>
    <scope>NUCLEOTIDE SEQUENCE [LARGE SCALE GENOMIC DNA]</scope>
    <source>
        <strain evidence="10 11">1-3-3-3</strain>
    </source>
</reference>
<proteinExistence type="predicted"/>
<name>A0A4Q5L993_9BACT</name>
<keyword evidence="4" id="KW-0808">Transferase</keyword>
<dbReference type="GO" id="GO:0000155">
    <property type="term" value="F:phosphorelay sensor kinase activity"/>
    <property type="evidence" value="ECO:0007669"/>
    <property type="project" value="InterPro"/>
</dbReference>
<dbReference type="Pfam" id="PF08447">
    <property type="entry name" value="PAS_3"/>
    <property type="match status" value="1"/>
</dbReference>
<evidence type="ECO:0000256" key="4">
    <source>
        <dbReference type="ARBA" id="ARBA00022679"/>
    </source>
</evidence>
<dbReference type="InterPro" id="IPR013656">
    <property type="entry name" value="PAS_4"/>
</dbReference>
<evidence type="ECO:0000259" key="9">
    <source>
        <dbReference type="PROSITE" id="PS50113"/>
    </source>
</evidence>
<dbReference type="SUPFAM" id="SSF55874">
    <property type="entry name" value="ATPase domain of HSP90 chaperone/DNA topoisomerase II/histidine kinase"/>
    <property type="match status" value="1"/>
</dbReference>
<dbReference type="InterPro" id="IPR005467">
    <property type="entry name" value="His_kinase_dom"/>
</dbReference>
<dbReference type="Gene3D" id="1.10.287.130">
    <property type="match status" value="1"/>
</dbReference>
<dbReference type="PROSITE" id="PS50113">
    <property type="entry name" value="PAC"/>
    <property type="match status" value="1"/>
</dbReference>
<dbReference type="RefSeq" id="WP_129922488.1">
    <property type="nucleotide sequence ID" value="NZ_SEWE01000049.1"/>
</dbReference>
<dbReference type="EMBL" id="SEWE01000049">
    <property type="protein sequence ID" value="RYU77197.1"/>
    <property type="molecule type" value="Genomic_DNA"/>
</dbReference>
<dbReference type="PANTHER" id="PTHR43711">
    <property type="entry name" value="TWO-COMPONENT HISTIDINE KINASE"/>
    <property type="match status" value="1"/>
</dbReference>
<organism evidence="10 11">
    <name type="scientific">Hymenobacter persicinus</name>
    <dbReference type="NCBI Taxonomy" id="2025506"/>
    <lineage>
        <taxon>Bacteria</taxon>
        <taxon>Pseudomonadati</taxon>
        <taxon>Bacteroidota</taxon>
        <taxon>Cytophagia</taxon>
        <taxon>Cytophagales</taxon>
        <taxon>Hymenobacteraceae</taxon>
        <taxon>Hymenobacter</taxon>
    </lineage>
</organism>
<dbReference type="InterPro" id="IPR036890">
    <property type="entry name" value="HATPase_C_sf"/>
</dbReference>
<evidence type="ECO:0000256" key="7">
    <source>
        <dbReference type="SAM" id="Coils"/>
    </source>
</evidence>
<dbReference type="OrthoDB" id="9766459at2"/>
<dbReference type="SMART" id="SM00387">
    <property type="entry name" value="HATPase_c"/>
    <property type="match status" value="1"/>
</dbReference>
<dbReference type="InterPro" id="IPR004358">
    <property type="entry name" value="Sig_transdc_His_kin-like_C"/>
</dbReference>
<evidence type="ECO:0000313" key="11">
    <source>
        <dbReference type="Proteomes" id="UP000294155"/>
    </source>
</evidence>
<dbReference type="InterPro" id="IPR013655">
    <property type="entry name" value="PAS_fold_3"/>
</dbReference>
<dbReference type="AlphaFoldDB" id="A0A4Q5L993"/>
<accession>A0A4Q5L993</accession>
<dbReference type="EC" id="2.7.13.3" evidence="2"/>
<dbReference type="InterPro" id="IPR000700">
    <property type="entry name" value="PAS-assoc_C"/>
</dbReference>
<dbReference type="SMART" id="SM00388">
    <property type="entry name" value="HisKA"/>
    <property type="match status" value="1"/>
</dbReference>
<dbReference type="InterPro" id="IPR035965">
    <property type="entry name" value="PAS-like_dom_sf"/>
</dbReference>
<feature type="coiled-coil region" evidence="7">
    <location>
        <begin position="140"/>
        <end position="167"/>
    </location>
</feature>
<gene>
    <name evidence="10" type="ORF">EWM57_17670</name>
</gene>
<comment type="caution">
    <text evidence="10">The sequence shown here is derived from an EMBL/GenBank/DDBJ whole genome shotgun (WGS) entry which is preliminary data.</text>
</comment>
<dbReference type="Gene3D" id="3.30.450.20">
    <property type="entry name" value="PAS domain"/>
    <property type="match status" value="3"/>
</dbReference>
<feature type="domain" description="Histidine kinase" evidence="8">
    <location>
        <begin position="449"/>
        <end position="665"/>
    </location>
</feature>
<dbReference type="InterPro" id="IPR003661">
    <property type="entry name" value="HisK_dim/P_dom"/>
</dbReference>
<dbReference type="Pfam" id="PF08448">
    <property type="entry name" value="PAS_4"/>
    <property type="match status" value="2"/>
</dbReference>
<keyword evidence="7" id="KW-0175">Coiled coil</keyword>